<gene>
    <name evidence="1" type="ORF">UFOVP1246_65</name>
</gene>
<proteinExistence type="predicted"/>
<dbReference type="EMBL" id="LR797193">
    <property type="protein sequence ID" value="CAB4193244.1"/>
    <property type="molecule type" value="Genomic_DNA"/>
</dbReference>
<name>A0A6J5RN67_9CAUD</name>
<evidence type="ECO:0000313" key="1">
    <source>
        <dbReference type="EMBL" id="CAB4193244.1"/>
    </source>
</evidence>
<reference evidence="1" key="1">
    <citation type="submission" date="2020-05" db="EMBL/GenBank/DDBJ databases">
        <authorList>
            <person name="Chiriac C."/>
            <person name="Salcher M."/>
            <person name="Ghai R."/>
            <person name="Kavagutti S V."/>
        </authorList>
    </citation>
    <scope>NUCLEOTIDE SEQUENCE</scope>
</reference>
<organism evidence="1">
    <name type="scientific">uncultured Caudovirales phage</name>
    <dbReference type="NCBI Taxonomy" id="2100421"/>
    <lineage>
        <taxon>Viruses</taxon>
        <taxon>Duplodnaviria</taxon>
        <taxon>Heunggongvirae</taxon>
        <taxon>Uroviricota</taxon>
        <taxon>Caudoviricetes</taxon>
        <taxon>Peduoviridae</taxon>
        <taxon>Maltschvirus</taxon>
        <taxon>Maltschvirus maltsch</taxon>
    </lineage>
</organism>
<sequence>MSQKATQRQIVASVRRINGYFAQVSGGEISSAAEKVFDGGSLTPETLTGVRDIGNVTVTRPYSPVDDAPVLRSLRSQVGRWRSDIIVQDCDTDLVPIGQPRVYNDAVLIGLTEPDGDAASGSAAHFSLTFSVGSVGP</sequence>
<accession>A0A6J5RN67</accession>
<protein>
    <submittedName>
        <fullName evidence="1">Uncharacterized protein</fullName>
    </submittedName>
</protein>